<dbReference type="GO" id="GO:0009893">
    <property type="term" value="P:positive regulation of metabolic process"/>
    <property type="evidence" value="ECO:0007669"/>
    <property type="project" value="UniProtKB-ARBA"/>
</dbReference>
<dbReference type="PROSITE" id="PS00463">
    <property type="entry name" value="ZN2_CY6_FUNGAL_1"/>
    <property type="match status" value="1"/>
</dbReference>
<dbReference type="eggNOG" id="ENOG502SVRV">
    <property type="taxonomic scope" value="Eukaryota"/>
</dbReference>
<dbReference type="CDD" id="cd00067">
    <property type="entry name" value="GAL4"/>
    <property type="match status" value="1"/>
</dbReference>
<dbReference type="Gene3D" id="4.10.240.10">
    <property type="entry name" value="Zn(2)-C6 fungal-type DNA-binding domain"/>
    <property type="match status" value="1"/>
</dbReference>
<dbReference type="GO" id="GO:0008168">
    <property type="term" value="F:methyltransferase activity"/>
    <property type="evidence" value="ECO:0007669"/>
    <property type="project" value="UniProtKB-KW"/>
</dbReference>
<dbReference type="PROSITE" id="PS50048">
    <property type="entry name" value="ZN2_CY6_FUNGAL_2"/>
    <property type="match status" value="1"/>
</dbReference>
<dbReference type="GO" id="GO:0032259">
    <property type="term" value="P:methylation"/>
    <property type="evidence" value="ECO:0007669"/>
    <property type="project" value="UniProtKB-KW"/>
</dbReference>
<feature type="region of interest" description="Disordered" evidence="6">
    <location>
        <begin position="1"/>
        <end position="27"/>
    </location>
</feature>
<evidence type="ECO:0000256" key="5">
    <source>
        <dbReference type="SAM" id="Coils"/>
    </source>
</evidence>
<reference evidence="8" key="1">
    <citation type="submission" date="2018-10" db="EMBL/GenBank/DDBJ databases">
        <title>FDA dAtabase for Regulatory Grade micrObial Sequences (FDA-ARGOS): Supporting development and validation of Infectious Disease Dx tests.</title>
        <authorList>
            <person name="Kerrigan L."/>
            <person name="Tallon L."/>
            <person name="Sadzewicz L."/>
            <person name="Sengamalay N."/>
            <person name="Ott S."/>
            <person name="Godinez A."/>
            <person name="Nagaraj S."/>
            <person name="Vavikolanu K."/>
            <person name="Nadendla S."/>
            <person name="George J."/>
            <person name="Sichtig H."/>
        </authorList>
    </citation>
    <scope>NUCLEOTIDE SEQUENCE [LARGE SCALE GENOMIC DNA]</scope>
    <source>
        <strain evidence="8">FDAARGOS_311</strain>
    </source>
</reference>
<dbReference type="Proteomes" id="UP000197666">
    <property type="component" value="Unassembled WGS sequence"/>
</dbReference>
<dbReference type="AlphaFoldDB" id="A0A254U9T0"/>
<dbReference type="InterPro" id="IPR053187">
    <property type="entry name" value="Notoamide_regulator"/>
</dbReference>
<dbReference type="InterPro" id="IPR036864">
    <property type="entry name" value="Zn2-C6_fun-type_DNA-bd_sf"/>
</dbReference>
<dbReference type="VEuPathDB" id="FungiDB:An03g05900"/>
<organism evidence="7 8">
    <name type="scientific">Aspergillus niger</name>
    <dbReference type="NCBI Taxonomy" id="5061"/>
    <lineage>
        <taxon>Eukaryota</taxon>
        <taxon>Fungi</taxon>
        <taxon>Dikarya</taxon>
        <taxon>Ascomycota</taxon>
        <taxon>Pezizomycotina</taxon>
        <taxon>Eurotiomycetes</taxon>
        <taxon>Eurotiomycetidae</taxon>
        <taxon>Eurotiales</taxon>
        <taxon>Aspergillaceae</taxon>
        <taxon>Aspergillus</taxon>
        <taxon>Aspergillus subgen. Circumdati</taxon>
    </lineage>
</organism>
<evidence type="ECO:0000313" key="7">
    <source>
        <dbReference type="EMBL" id="TPR01005.1"/>
    </source>
</evidence>
<dbReference type="VEuPathDB" id="FungiDB:ASPNIDRAFT2_1092830"/>
<evidence type="ECO:0000256" key="2">
    <source>
        <dbReference type="ARBA" id="ARBA00023125"/>
    </source>
</evidence>
<dbReference type="PANTHER" id="PTHR47256">
    <property type="entry name" value="ZN(II)2CYS6 TRANSCRIPTION FACTOR (EUROFUNG)-RELATED"/>
    <property type="match status" value="1"/>
</dbReference>
<proteinExistence type="predicted"/>
<keyword evidence="3" id="KW-0804">Transcription</keyword>
<dbReference type="CDD" id="cd12148">
    <property type="entry name" value="fungal_TF_MHR"/>
    <property type="match status" value="1"/>
</dbReference>
<dbReference type="SUPFAM" id="SSF57701">
    <property type="entry name" value="Zn2/Cys6 DNA-binding domain"/>
    <property type="match status" value="1"/>
</dbReference>
<accession>A0A254U9T0</accession>
<dbReference type="InterPro" id="IPR001138">
    <property type="entry name" value="Zn2Cys6_DnaBD"/>
</dbReference>
<gene>
    <name evidence="7" type="ORF">CAN33_0037135</name>
</gene>
<dbReference type="GO" id="GO:0003677">
    <property type="term" value="F:DNA binding"/>
    <property type="evidence" value="ECO:0007669"/>
    <property type="project" value="UniProtKB-KW"/>
</dbReference>
<evidence type="ECO:0000313" key="8">
    <source>
        <dbReference type="Proteomes" id="UP000197666"/>
    </source>
</evidence>
<feature type="compositionally biased region" description="Pro residues" evidence="6">
    <location>
        <begin position="1"/>
        <end position="11"/>
    </location>
</feature>
<dbReference type="Pfam" id="PF00172">
    <property type="entry name" value="Zn_clus"/>
    <property type="match status" value="1"/>
</dbReference>
<keyword evidence="7" id="KW-0808">Transferase</keyword>
<feature type="coiled-coil region" evidence="5">
    <location>
        <begin position="86"/>
        <end position="113"/>
    </location>
</feature>
<dbReference type="GO" id="GO:0008270">
    <property type="term" value="F:zinc ion binding"/>
    <property type="evidence" value="ECO:0007669"/>
    <property type="project" value="InterPro"/>
</dbReference>
<keyword evidence="5" id="KW-0175">Coiled coil</keyword>
<dbReference type="GO" id="GO:0000981">
    <property type="term" value="F:DNA-binding transcription factor activity, RNA polymerase II-specific"/>
    <property type="evidence" value="ECO:0007669"/>
    <property type="project" value="InterPro"/>
</dbReference>
<evidence type="ECO:0000256" key="4">
    <source>
        <dbReference type="ARBA" id="ARBA00023242"/>
    </source>
</evidence>
<keyword evidence="1" id="KW-0805">Transcription regulation</keyword>
<dbReference type="SMART" id="SM00066">
    <property type="entry name" value="GAL4"/>
    <property type="match status" value="1"/>
</dbReference>
<dbReference type="EMBL" id="NKJJ02000013">
    <property type="protein sequence ID" value="TPR01005.1"/>
    <property type="molecule type" value="Genomic_DNA"/>
</dbReference>
<sequence>MSARKVPPPSQPASLGPPEAAIAGRADGKVLIPRDRSRIVPASTQIRTPRACDPCRQRKAKCNGGKPTCTQCERFGIECRYSEQKRAQEKRELDMLRTAIKRHERMLQLMSRRPSGAALSTRGEGPYAVAIPQTEALATQQTLPGQLDRTIELLQTQLRELHYVYQNVHDCDPTVLPAVVDTIRRSSSVHEAASLLSRQMSSQFPGITLERMQRSWLTRLSGKPELVNRNPPYSVNAAERWTSIVDDAATSHLFSLFFVWDNPIWHIVDPVSFLDDFQHGGTHFCSSLLVHTILFYACHLSYDFGKPWDRRMEMSTAKRLLREVERLWHCDKMKITIPTMQSALLLGLFFCATGKDKIGVEYIQYGARMGLQLGLHKSSFGTVQTDLAEAPRIRRAHKLIASAVYEVQTLSVQLARIPSVWSGPSELAFAEEEVAAADVNQQWSPYPFTHPIHKPFFYTALWCRRNLLIIVNDVADLQRRLGGQVDLSGWQHGAVLYQRLLSLERNIPTVLGVQRNRTPHNLCFHMYYHMTVVNLCGLFISRNSTGPTEALMQSTKFDPQRILGEAMDSIATLILLYRVCHGWKSTPVVMVHYFMVAGVHAASHLESSKWREVLISCVSGLWHMGLVWRVCRPFLRTIQLVLQSKDETLIPTETMAILREFNEKVWNRNEVDALAANYVVQHHPSQPLALDQDSNFQGKGLESLIRDFEKLSTDG</sequence>
<dbReference type="VEuPathDB" id="FungiDB:M747DRAFT_255915"/>
<dbReference type="PANTHER" id="PTHR47256:SF3">
    <property type="entry name" value="ZN(II)2CYS6 TRANSCRIPTION FACTOR (EUROFUNG)"/>
    <property type="match status" value="1"/>
</dbReference>
<protein>
    <submittedName>
        <fullName evidence="7">O-methyltransferase family protein</fullName>
    </submittedName>
</protein>
<dbReference type="VEuPathDB" id="FungiDB:ATCC64974_75470"/>
<comment type="caution">
    <text evidence="7">The sequence shown here is derived from an EMBL/GenBank/DDBJ whole genome shotgun (WGS) entry which is preliminary data.</text>
</comment>
<evidence type="ECO:0000256" key="3">
    <source>
        <dbReference type="ARBA" id="ARBA00023163"/>
    </source>
</evidence>
<keyword evidence="4" id="KW-0539">Nucleus</keyword>
<keyword evidence="7" id="KW-0489">Methyltransferase</keyword>
<evidence type="ECO:0000256" key="6">
    <source>
        <dbReference type="SAM" id="MobiDB-lite"/>
    </source>
</evidence>
<keyword evidence="2" id="KW-0238">DNA-binding</keyword>
<evidence type="ECO:0000256" key="1">
    <source>
        <dbReference type="ARBA" id="ARBA00023015"/>
    </source>
</evidence>
<name>A0A254U9T0_ASPNG</name>